<proteinExistence type="predicted"/>
<dbReference type="STRING" id="1411621.AUC43_11485"/>
<accession>A0A0U4C5U8</accession>
<reference evidence="1 2" key="1">
    <citation type="submission" date="2015-12" db="EMBL/GenBank/DDBJ databases">
        <authorList>
            <person name="Shamseldin A."/>
            <person name="Moawad H."/>
            <person name="Abd El-Rahim W.M."/>
            <person name="Sadowsky M.J."/>
        </authorList>
    </citation>
    <scope>NUCLEOTIDE SEQUENCE [LARGE SCALE GENOMIC DNA]</scope>
    <source>
        <strain evidence="1 2">DG5B</strain>
    </source>
</reference>
<evidence type="ECO:0000313" key="1">
    <source>
        <dbReference type="EMBL" id="ALW85656.1"/>
    </source>
</evidence>
<keyword evidence="2" id="KW-1185">Reference proteome</keyword>
<evidence type="ECO:0000313" key="2">
    <source>
        <dbReference type="Proteomes" id="UP000059542"/>
    </source>
</evidence>
<dbReference type="KEGG" id="hyg:AUC43_11485"/>
<protein>
    <submittedName>
        <fullName evidence="1">Uncharacterized protein</fullName>
    </submittedName>
</protein>
<dbReference type="RefSeq" id="WP_068193400.1">
    <property type="nucleotide sequence ID" value="NZ_CP013909.1"/>
</dbReference>
<name>A0A0U4C5U8_9BACT</name>
<dbReference type="EMBL" id="CP013909">
    <property type="protein sequence ID" value="ALW85656.1"/>
    <property type="molecule type" value="Genomic_DNA"/>
</dbReference>
<dbReference type="AlphaFoldDB" id="A0A0U4C5U8"/>
<dbReference type="OrthoDB" id="1443646at2"/>
<gene>
    <name evidence="1" type="ORF">AUC43_11485</name>
</gene>
<sequence>MGAKHVCFACRKAVNVSYAATGPVRCTDCGAELVVLPHRFRPPKKREAEEWAAAQYLVEQGFWYQHLNPDDFPDWTSGGYGNHVSYPKNLRVAKEFVEAYRAHKRKNL</sequence>
<dbReference type="Proteomes" id="UP000059542">
    <property type="component" value="Chromosome"/>
</dbReference>
<organism evidence="1 2">
    <name type="scientific">Hymenobacter sedentarius</name>
    <dbReference type="NCBI Taxonomy" id="1411621"/>
    <lineage>
        <taxon>Bacteria</taxon>
        <taxon>Pseudomonadati</taxon>
        <taxon>Bacteroidota</taxon>
        <taxon>Cytophagia</taxon>
        <taxon>Cytophagales</taxon>
        <taxon>Hymenobacteraceae</taxon>
        <taxon>Hymenobacter</taxon>
    </lineage>
</organism>